<protein>
    <recommendedName>
        <fullName evidence="5">F-box domain-containing protein</fullName>
    </recommendedName>
</protein>
<dbReference type="GeneID" id="28965711"/>
<dbReference type="EMBL" id="CP144531">
    <property type="protein sequence ID" value="WWC59301.1"/>
    <property type="molecule type" value="Genomic_DNA"/>
</dbReference>
<sequence>MPSAEDHPTTRTTPTLKTLPLEILALAISFLDQDPSTLATLCRVSSQFLEIAGSVLYREIYISPTGKNSLFDAQQIADHEDPSPHADTRKARLLRNAKIVHIDTHPPNWCKNQIGFHPQKINILDLSCPFSEIMVSTPHICQLADDEDNEDDEGSKSCIVTRYQPKKVILRNVHFLRTSEALRRLSTHASLGPTELTIICTNMGPAPISFYTQAPHDILRNVKTLCVIVPVEDVGTPWQSMFTAHNAREDCIGLRNVAAIIRRLPIDASIYLVTAGPSKRSASSDRGSGAPPPSPDVPTQLERSMEMLSSHLRLYGASLIAGAPGKNTAEDRMKNIHFIGEEEALRRFDYEET</sequence>
<proteinExistence type="predicted"/>
<dbReference type="RefSeq" id="XP_018265641.1">
    <property type="nucleotide sequence ID" value="XM_018405360.1"/>
</dbReference>
<evidence type="ECO:0000256" key="1">
    <source>
        <dbReference type="SAM" id="MobiDB-lite"/>
    </source>
</evidence>
<dbReference type="InterPro" id="IPR036047">
    <property type="entry name" value="F-box-like_dom_sf"/>
</dbReference>
<dbReference type="Proteomes" id="UP000078595">
    <property type="component" value="Chromosome 2"/>
</dbReference>
<evidence type="ECO:0008006" key="5">
    <source>
        <dbReference type="Google" id="ProtNLM"/>
    </source>
</evidence>
<dbReference type="SUPFAM" id="SSF81383">
    <property type="entry name" value="F-box domain"/>
    <property type="match status" value="1"/>
</dbReference>
<organism evidence="2">
    <name type="scientific">Kwoniella dejecticola CBS 10117</name>
    <dbReference type="NCBI Taxonomy" id="1296121"/>
    <lineage>
        <taxon>Eukaryota</taxon>
        <taxon>Fungi</taxon>
        <taxon>Dikarya</taxon>
        <taxon>Basidiomycota</taxon>
        <taxon>Agaricomycotina</taxon>
        <taxon>Tremellomycetes</taxon>
        <taxon>Tremellales</taxon>
        <taxon>Cryptococcaceae</taxon>
        <taxon>Kwoniella</taxon>
    </lineage>
</organism>
<evidence type="ECO:0000313" key="3">
    <source>
        <dbReference type="EMBL" id="WWC59301.1"/>
    </source>
</evidence>
<feature type="region of interest" description="Disordered" evidence="1">
    <location>
        <begin position="280"/>
        <end position="300"/>
    </location>
</feature>
<evidence type="ECO:0000313" key="2">
    <source>
        <dbReference type="EMBL" id="OBR87799.1"/>
    </source>
</evidence>
<dbReference type="EMBL" id="KI894028">
    <property type="protein sequence ID" value="OBR87799.1"/>
    <property type="molecule type" value="Genomic_DNA"/>
</dbReference>
<name>A0A1A6ACL3_9TREE</name>
<dbReference type="KEGG" id="kdj:28965711"/>
<reference evidence="2" key="1">
    <citation type="submission" date="2013-07" db="EMBL/GenBank/DDBJ databases">
        <title>The Genome Sequence of Cryptococcus dejecticola CBS10117.</title>
        <authorList>
            <consortium name="The Broad Institute Genome Sequencing Platform"/>
            <person name="Cuomo C."/>
            <person name="Litvintseva A."/>
            <person name="Chen Y."/>
            <person name="Heitman J."/>
            <person name="Sun S."/>
            <person name="Springer D."/>
            <person name="Dromer F."/>
            <person name="Young S.K."/>
            <person name="Zeng Q."/>
            <person name="Gargeya S."/>
            <person name="Fitzgerald M."/>
            <person name="Abouelleil A."/>
            <person name="Alvarado L."/>
            <person name="Berlin A.M."/>
            <person name="Chapman S.B."/>
            <person name="Dewar J."/>
            <person name="Goldberg J."/>
            <person name="Griggs A."/>
            <person name="Gujja S."/>
            <person name="Hansen M."/>
            <person name="Howarth C."/>
            <person name="Imamovic A."/>
            <person name="Larimer J."/>
            <person name="McCowan C."/>
            <person name="Murphy C."/>
            <person name="Pearson M."/>
            <person name="Priest M."/>
            <person name="Roberts A."/>
            <person name="Saif S."/>
            <person name="Shea T."/>
            <person name="Sykes S."/>
            <person name="Wortman J."/>
            <person name="Nusbaum C."/>
            <person name="Birren B."/>
        </authorList>
    </citation>
    <scope>NUCLEOTIDE SEQUENCE [LARGE SCALE GENOMIC DNA]</scope>
    <source>
        <strain evidence="2">CBS 10117</strain>
    </source>
</reference>
<evidence type="ECO:0000313" key="4">
    <source>
        <dbReference type="Proteomes" id="UP000078595"/>
    </source>
</evidence>
<accession>A0A1A6ACL3</accession>
<keyword evidence="4" id="KW-1185">Reference proteome</keyword>
<dbReference type="AlphaFoldDB" id="A0A1A6ACL3"/>
<reference evidence="3" key="2">
    <citation type="submission" date="2013-07" db="EMBL/GenBank/DDBJ databases">
        <authorList>
            <consortium name="The Broad Institute Genome Sequencing Platform"/>
            <person name="Cuomo C."/>
            <person name="Litvintseva A."/>
            <person name="Chen Y."/>
            <person name="Heitman J."/>
            <person name="Sun S."/>
            <person name="Springer D."/>
            <person name="Dromer F."/>
            <person name="Young S.K."/>
            <person name="Zeng Q."/>
            <person name="Gargeya S."/>
            <person name="Fitzgerald M."/>
            <person name="Abouelleil A."/>
            <person name="Alvarado L."/>
            <person name="Berlin A.M."/>
            <person name="Chapman S.B."/>
            <person name="Dewar J."/>
            <person name="Goldberg J."/>
            <person name="Griggs A."/>
            <person name="Gujja S."/>
            <person name="Hansen M."/>
            <person name="Howarth C."/>
            <person name="Imamovic A."/>
            <person name="Larimer J."/>
            <person name="McCowan C."/>
            <person name="Murphy C."/>
            <person name="Pearson M."/>
            <person name="Priest M."/>
            <person name="Roberts A."/>
            <person name="Saif S."/>
            <person name="Shea T."/>
            <person name="Sykes S."/>
            <person name="Wortman J."/>
            <person name="Nusbaum C."/>
            <person name="Birren B."/>
        </authorList>
    </citation>
    <scope>NUCLEOTIDE SEQUENCE</scope>
    <source>
        <strain evidence="3">CBS 10117</strain>
    </source>
</reference>
<dbReference type="VEuPathDB" id="FungiDB:I303_02012"/>
<reference evidence="3" key="3">
    <citation type="submission" date="2024-02" db="EMBL/GenBank/DDBJ databases">
        <title>Comparative genomics of Cryptococcus and Kwoniella reveals pathogenesis evolution and contrasting modes of karyotype evolution via chromosome fusion or intercentromeric recombination.</title>
        <authorList>
            <person name="Coelho M.A."/>
            <person name="David-Palma M."/>
            <person name="Shea T."/>
            <person name="Bowers K."/>
            <person name="McGinley-Smith S."/>
            <person name="Mohammad A.W."/>
            <person name="Gnirke A."/>
            <person name="Yurkov A.M."/>
            <person name="Nowrousian M."/>
            <person name="Sun S."/>
            <person name="Cuomo C.A."/>
            <person name="Heitman J."/>
        </authorList>
    </citation>
    <scope>NUCLEOTIDE SEQUENCE</scope>
    <source>
        <strain evidence="3">CBS 10117</strain>
    </source>
</reference>
<gene>
    <name evidence="2" type="ORF">I303_02012</name>
    <name evidence="3" type="ORF">I303_101852</name>
</gene>